<dbReference type="Gene3D" id="1.10.287.1080">
    <property type="entry name" value="MazG-like"/>
    <property type="match status" value="2"/>
</dbReference>
<dbReference type="NCBIfam" id="TIGR00444">
    <property type="entry name" value="mazG"/>
    <property type="match status" value="1"/>
</dbReference>
<dbReference type="GO" id="GO:0046061">
    <property type="term" value="P:dATP catabolic process"/>
    <property type="evidence" value="ECO:0007669"/>
    <property type="project" value="TreeGrafter"/>
</dbReference>
<dbReference type="NCBIfam" id="NF007113">
    <property type="entry name" value="PRK09562.1"/>
    <property type="match status" value="1"/>
</dbReference>
<name>A0AA35RYN1_GEOBA</name>
<dbReference type="GO" id="GO:0006950">
    <property type="term" value="P:response to stress"/>
    <property type="evidence" value="ECO:0007669"/>
    <property type="project" value="UniProtKB-ARBA"/>
</dbReference>
<accession>A0AA35RYN1</accession>
<dbReference type="GO" id="GO:0046047">
    <property type="term" value="P:TTP catabolic process"/>
    <property type="evidence" value="ECO:0007669"/>
    <property type="project" value="TreeGrafter"/>
</dbReference>
<dbReference type="CDD" id="cd11529">
    <property type="entry name" value="NTP-PPase_MazG_Cterm"/>
    <property type="match status" value="1"/>
</dbReference>
<dbReference type="AlphaFoldDB" id="A0AA35RYN1"/>
<protein>
    <submittedName>
        <fullName evidence="2">Uncharacterized protein YabN</fullName>
    </submittedName>
</protein>
<dbReference type="InterPro" id="IPR048011">
    <property type="entry name" value="NTP-PPase_MazG-like_C"/>
</dbReference>
<organism evidence="2 3">
    <name type="scientific">Geodia barretti</name>
    <name type="common">Barrett's horny sponge</name>
    <dbReference type="NCBI Taxonomy" id="519541"/>
    <lineage>
        <taxon>Eukaryota</taxon>
        <taxon>Metazoa</taxon>
        <taxon>Porifera</taxon>
        <taxon>Demospongiae</taxon>
        <taxon>Heteroscleromorpha</taxon>
        <taxon>Tetractinellida</taxon>
        <taxon>Astrophorina</taxon>
        <taxon>Geodiidae</taxon>
        <taxon>Geodia</taxon>
    </lineage>
</organism>
<comment type="caution">
    <text evidence="2">The sequence shown here is derived from an EMBL/GenBank/DDBJ whole genome shotgun (WGS) entry which is preliminary data.</text>
</comment>
<dbReference type="GO" id="GO:0046081">
    <property type="term" value="P:dUTP catabolic process"/>
    <property type="evidence" value="ECO:0007669"/>
    <property type="project" value="TreeGrafter"/>
</dbReference>
<dbReference type="PANTHER" id="PTHR30522:SF0">
    <property type="entry name" value="NUCLEOSIDE TRIPHOSPHATE PYROPHOSPHOHYDROLASE"/>
    <property type="match status" value="1"/>
</dbReference>
<dbReference type="GO" id="GO:0046052">
    <property type="term" value="P:UTP catabolic process"/>
    <property type="evidence" value="ECO:0007669"/>
    <property type="project" value="TreeGrafter"/>
</dbReference>
<dbReference type="Proteomes" id="UP001174909">
    <property type="component" value="Unassembled WGS sequence"/>
</dbReference>
<dbReference type="PANTHER" id="PTHR30522">
    <property type="entry name" value="NUCLEOSIDE TRIPHOSPHATE PYROPHOSPHOHYDROLASE"/>
    <property type="match status" value="1"/>
</dbReference>
<dbReference type="Pfam" id="PF01503">
    <property type="entry name" value="PRA-PH"/>
    <property type="match status" value="1"/>
</dbReference>
<dbReference type="GO" id="GO:0046076">
    <property type="term" value="P:dTTP catabolic process"/>
    <property type="evidence" value="ECO:0007669"/>
    <property type="project" value="TreeGrafter"/>
</dbReference>
<evidence type="ECO:0000313" key="2">
    <source>
        <dbReference type="EMBL" id="CAI8018651.1"/>
    </source>
</evidence>
<dbReference type="GO" id="GO:0047429">
    <property type="term" value="F:nucleoside triphosphate diphosphatase activity"/>
    <property type="evidence" value="ECO:0007669"/>
    <property type="project" value="InterPro"/>
</dbReference>
<keyword evidence="3" id="KW-1185">Reference proteome</keyword>
<dbReference type="InterPro" id="IPR048015">
    <property type="entry name" value="NTP-PPase_MazG-like_N"/>
</dbReference>
<dbReference type="SUPFAM" id="SSF101386">
    <property type="entry name" value="all-alpha NTP pyrophosphatases"/>
    <property type="match status" value="2"/>
</dbReference>
<dbReference type="FunFam" id="1.10.287.1080:FF:000001">
    <property type="entry name" value="Nucleoside triphosphate pyrophosphohydrolase"/>
    <property type="match status" value="1"/>
</dbReference>
<evidence type="ECO:0000259" key="1">
    <source>
        <dbReference type="Pfam" id="PF03819"/>
    </source>
</evidence>
<dbReference type="InterPro" id="IPR004518">
    <property type="entry name" value="MazG-like_dom"/>
</dbReference>
<dbReference type="InterPro" id="IPR021130">
    <property type="entry name" value="PRib-ATP_PPHydrolase-like"/>
</dbReference>
<dbReference type="CDD" id="cd11528">
    <property type="entry name" value="NTP-PPase_MazG_Nterm"/>
    <property type="match status" value="1"/>
</dbReference>
<dbReference type="Pfam" id="PF03819">
    <property type="entry name" value="MazG"/>
    <property type="match status" value="1"/>
</dbReference>
<reference evidence="2" key="1">
    <citation type="submission" date="2023-03" db="EMBL/GenBank/DDBJ databases">
        <authorList>
            <person name="Steffen K."/>
            <person name="Cardenas P."/>
        </authorList>
    </citation>
    <scope>NUCLEOTIDE SEQUENCE</scope>
</reference>
<sequence length="270" mass="30481">MTTDQPFNPLPDRDFGDFQTLVDIVAKLRAPGGCPWDREQTHESLKRHLLEECYEALEAIDQQSPPLLAEELGDILVQVAFHADIAREAGDFNLADVLTAINGKLVRRHPHVFGDTSVADAREVELNWEQLKAAERAQQGVRKSPVDGIPGALPALSYSQLMQDRVARMGFEWEDVGGVLDKIVEEVEEFRQASSDEEKTHELGDIFLVMVNLCRWMDVQAEDALRQANGRFRSRYLKMEELAEQRGLDFTQLPLDDKEALWQEAKGVVG</sequence>
<feature type="domain" description="NTP pyrophosphohydrolase MazG-like" evidence="1">
    <location>
        <begin position="40"/>
        <end position="113"/>
    </location>
</feature>
<proteinExistence type="predicted"/>
<gene>
    <name evidence="2" type="ORF">GBAR_LOCUS11295</name>
</gene>
<evidence type="ECO:0000313" key="3">
    <source>
        <dbReference type="Proteomes" id="UP001174909"/>
    </source>
</evidence>
<dbReference type="GO" id="GO:0006203">
    <property type="term" value="P:dGTP catabolic process"/>
    <property type="evidence" value="ECO:0007669"/>
    <property type="project" value="TreeGrafter"/>
</dbReference>
<dbReference type="InterPro" id="IPR011551">
    <property type="entry name" value="NTP_PyrPHydrolase_MazG"/>
</dbReference>
<dbReference type="EMBL" id="CASHTH010001700">
    <property type="protein sequence ID" value="CAI8018651.1"/>
    <property type="molecule type" value="Genomic_DNA"/>
</dbReference>